<proteinExistence type="predicted"/>
<protein>
    <submittedName>
        <fullName evidence="1">Uncharacterized protein</fullName>
    </submittedName>
</protein>
<organism evidence="1">
    <name type="scientific">Cladocopium goreaui</name>
    <dbReference type="NCBI Taxonomy" id="2562237"/>
    <lineage>
        <taxon>Eukaryota</taxon>
        <taxon>Sar</taxon>
        <taxon>Alveolata</taxon>
        <taxon>Dinophyceae</taxon>
        <taxon>Suessiales</taxon>
        <taxon>Symbiodiniaceae</taxon>
        <taxon>Cladocopium</taxon>
    </lineage>
</organism>
<keyword evidence="3" id="KW-1185">Reference proteome</keyword>
<evidence type="ECO:0000313" key="3">
    <source>
        <dbReference type="Proteomes" id="UP001152797"/>
    </source>
</evidence>
<evidence type="ECO:0000313" key="2">
    <source>
        <dbReference type="EMBL" id="CAL1127726.1"/>
    </source>
</evidence>
<sequence length="143" mass="15636">MAAGGVEYDEVKQTIFTAGAGNALQAAVASIVRMPLEEVPNFIEDAAGYEQACNTWLAKREQLLRKIPLEDDGRLPDKEMEQCVGKLCILRGVSPRGDHGHVVVARVTADGEFELLHDPFPEADPEGPMLRRPFAWAGVILPK</sequence>
<accession>A0A9P1BM60</accession>
<dbReference type="EMBL" id="CAMXCT030000129">
    <property type="protein sequence ID" value="CAL4761663.1"/>
    <property type="molecule type" value="Genomic_DNA"/>
</dbReference>
<reference evidence="1" key="1">
    <citation type="submission" date="2022-10" db="EMBL/GenBank/DDBJ databases">
        <authorList>
            <person name="Chen Y."/>
            <person name="Dougan E. K."/>
            <person name="Chan C."/>
            <person name="Rhodes N."/>
            <person name="Thang M."/>
        </authorList>
    </citation>
    <scope>NUCLEOTIDE SEQUENCE</scope>
</reference>
<evidence type="ECO:0000313" key="1">
    <source>
        <dbReference type="EMBL" id="CAI3974351.1"/>
    </source>
</evidence>
<gene>
    <name evidence="1" type="ORF">C1SCF055_LOCUS2762</name>
</gene>
<dbReference type="OrthoDB" id="433525at2759"/>
<dbReference type="Proteomes" id="UP001152797">
    <property type="component" value="Unassembled WGS sequence"/>
</dbReference>
<dbReference type="EMBL" id="CAMXCT010000129">
    <property type="protein sequence ID" value="CAI3974351.1"/>
    <property type="molecule type" value="Genomic_DNA"/>
</dbReference>
<reference evidence="2" key="2">
    <citation type="submission" date="2024-04" db="EMBL/GenBank/DDBJ databases">
        <authorList>
            <person name="Chen Y."/>
            <person name="Shah S."/>
            <person name="Dougan E. K."/>
            <person name="Thang M."/>
            <person name="Chan C."/>
        </authorList>
    </citation>
    <scope>NUCLEOTIDE SEQUENCE [LARGE SCALE GENOMIC DNA]</scope>
</reference>
<dbReference type="EMBL" id="CAMXCT020000129">
    <property type="protein sequence ID" value="CAL1127726.1"/>
    <property type="molecule type" value="Genomic_DNA"/>
</dbReference>
<name>A0A9P1BM60_9DINO</name>
<dbReference type="AlphaFoldDB" id="A0A9P1BM60"/>
<comment type="caution">
    <text evidence="1">The sequence shown here is derived from an EMBL/GenBank/DDBJ whole genome shotgun (WGS) entry which is preliminary data.</text>
</comment>